<gene>
    <name evidence="2" type="ORF">SPARVUS_LOCUS5756154</name>
</gene>
<comment type="caution">
    <text evidence="2">The sequence shown here is derived from an EMBL/GenBank/DDBJ whole genome shotgun (WGS) entry which is preliminary data.</text>
</comment>
<reference evidence="2" key="1">
    <citation type="submission" date="2023-05" db="EMBL/GenBank/DDBJ databases">
        <authorList>
            <person name="Stuckert A."/>
        </authorList>
    </citation>
    <scope>NUCLEOTIDE SEQUENCE</scope>
</reference>
<protein>
    <submittedName>
        <fullName evidence="2">Uncharacterized protein</fullName>
    </submittedName>
</protein>
<keyword evidence="3" id="KW-1185">Reference proteome</keyword>
<sequence>MGTEDVTDPGTQHRDGGNPSKWAQQVYRTRNSAQRWWEPLIMSTAGIQTWDLSTGMVGTPHGGHIRCEVPGTQHRDNGNHSG</sequence>
<feature type="region of interest" description="Disordered" evidence="1">
    <location>
        <begin position="1"/>
        <end position="25"/>
    </location>
</feature>
<organism evidence="2 3">
    <name type="scientific">Staurois parvus</name>
    <dbReference type="NCBI Taxonomy" id="386267"/>
    <lineage>
        <taxon>Eukaryota</taxon>
        <taxon>Metazoa</taxon>
        <taxon>Chordata</taxon>
        <taxon>Craniata</taxon>
        <taxon>Vertebrata</taxon>
        <taxon>Euteleostomi</taxon>
        <taxon>Amphibia</taxon>
        <taxon>Batrachia</taxon>
        <taxon>Anura</taxon>
        <taxon>Neobatrachia</taxon>
        <taxon>Ranoidea</taxon>
        <taxon>Ranidae</taxon>
        <taxon>Staurois</taxon>
    </lineage>
</organism>
<evidence type="ECO:0000256" key="1">
    <source>
        <dbReference type="SAM" id="MobiDB-lite"/>
    </source>
</evidence>
<name>A0ABN9CTS4_9NEOB</name>
<accession>A0ABN9CTS4</accession>
<evidence type="ECO:0000313" key="3">
    <source>
        <dbReference type="Proteomes" id="UP001162483"/>
    </source>
</evidence>
<proteinExistence type="predicted"/>
<dbReference type="EMBL" id="CATNWA010012510">
    <property type="protein sequence ID" value="CAI9563576.1"/>
    <property type="molecule type" value="Genomic_DNA"/>
</dbReference>
<evidence type="ECO:0000313" key="2">
    <source>
        <dbReference type="EMBL" id="CAI9563576.1"/>
    </source>
</evidence>
<dbReference type="Proteomes" id="UP001162483">
    <property type="component" value="Unassembled WGS sequence"/>
</dbReference>